<dbReference type="EMBL" id="LAZR01011507">
    <property type="protein sequence ID" value="KKM61315.1"/>
    <property type="molecule type" value="Genomic_DNA"/>
</dbReference>
<protein>
    <submittedName>
        <fullName evidence="1">Uncharacterized protein</fullName>
    </submittedName>
</protein>
<comment type="caution">
    <text evidence="1">The sequence shown here is derived from an EMBL/GenBank/DDBJ whole genome shotgun (WGS) entry which is preliminary data.</text>
</comment>
<sequence length="111" mass="12332">MSKSKVRMSSTDISEKWGRNLKHSVPDIIKGLDAVTEAPSAKAVEKQEKMLANLTAAVQDGTWAKRLGKVSLSEWKEKTKKKVNERMSGGGEGAMNKRKEFDNWLVGKLNT</sequence>
<dbReference type="AlphaFoldDB" id="A0A0F9LB95"/>
<name>A0A0F9LB95_9ZZZZ</name>
<evidence type="ECO:0000313" key="1">
    <source>
        <dbReference type="EMBL" id="KKM61315.1"/>
    </source>
</evidence>
<accession>A0A0F9LB95</accession>
<gene>
    <name evidence="1" type="ORF">LCGC14_1533000</name>
</gene>
<organism evidence="1">
    <name type="scientific">marine sediment metagenome</name>
    <dbReference type="NCBI Taxonomy" id="412755"/>
    <lineage>
        <taxon>unclassified sequences</taxon>
        <taxon>metagenomes</taxon>
        <taxon>ecological metagenomes</taxon>
    </lineage>
</organism>
<feature type="non-terminal residue" evidence="1">
    <location>
        <position position="111"/>
    </location>
</feature>
<reference evidence="1" key="1">
    <citation type="journal article" date="2015" name="Nature">
        <title>Complex archaea that bridge the gap between prokaryotes and eukaryotes.</title>
        <authorList>
            <person name="Spang A."/>
            <person name="Saw J.H."/>
            <person name="Jorgensen S.L."/>
            <person name="Zaremba-Niedzwiedzka K."/>
            <person name="Martijn J."/>
            <person name="Lind A.E."/>
            <person name="van Eijk R."/>
            <person name="Schleper C."/>
            <person name="Guy L."/>
            <person name="Ettema T.J."/>
        </authorList>
    </citation>
    <scope>NUCLEOTIDE SEQUENCE</scope>
</reference>
<proteinExistence type="predicted"/>